<protein>
    <submittedName>
        <fullName evidence="3">Uncharacterized protein</fullName>
    </submittedName>
</protein>
<keyword evidence="4" id="KW-1185">Reference proteome</keyword>
<feature type="region of interest" description="Disordered" evidence="2">
    <location>
        <begin position="84"/>
        <end position="114"/>
    </location>
</feature>
<feature type="region of interest" description="Disordered" evidence="2">
    <location>
        <begin position="617"/>
        <end position="648"/>
    </location>
</feature>
<sequence length="672" mass="75328">MRALWSRAAQVPGTCRCTLCVSKATAIADHQGLGSLGSSWAFRTSTSTFFYTTIFAAGLTTDTKTELARNKQWEEAFAQLRDALEHPPGKARASDQTDEPEYVGEANGSPTVDDLVNESEWDMARRFTSMDVNDDVTKQIRDAPQLDDAAHNWHVLHLDSRMPGAQALAWPANTGRDLVPHNLPPQSLWAPDALRWTALRRRQTRKKLAMQELSTGLLVHRLIRHVDLARFFKSEYSLIKNLSPTVRDTAALGDNEAERAHTDFLMDIERLHVTDVANTAEEIAKQRIHVGYQGVPGYIQDADGDFYAIAKQMNEGIAQLLRQCKNRNEREMAIVVAKICHNLLVSTAAPDLQTFNILLSGFIQWRRPTLVDDVISAFYTCKIRPNELLCKQILDYYAVESRPDDFSRFVARMRGVGDAISLANPTISINEASEGRLTRVNENKVYQKIHPTPMVFAALIDGVVKFAGFDRALDVYYEMKADGWGLAIPTLTRLLGDCIRRADWEGGTYIWEEINRIKVKAKPSYVAKAYQHMLSLCSVTGNTVAFNQILNEVTRRGFDQKAILKAAMQTNVWAQHKRDNLAPAWAADNVMIAVSGYLNDTTTPSDTSSERHPAEIEYGDEPFNQNLGASSSDHKTEPNTSLSNKVDIVDPKEAWSSWLEHELGEKPKDPEP</sequence>
<dbReference type="InterPro" id="IPR011990">
    <property type="entry name" value="TPR-like_helical_dom_sf"/>
</dbReference>
<dbReference type="OrthoDB" id="185373at2759"/>
<dbReference type="EMBL" id="MU006216">
    <property type="protein sequence ID" value="KAF2833509.1"/>
    <property type="molecule type" value="Genomic_DNA"/>
</dbReference>
<dbReference type="PANTHER" id="PTHR47939">
    <property type="entry name" value="MEMBRANE-ASSOCIATED SALT-INDUCIBLE PROTEIN-LIKE"/>
    <property type="match status" value="1"/>
</dbReference>
<reference evidence="3" key="1">
    <citation type="journal article" date="2020" name="Stud. Mycol.">
        <title>101 Dothideomycetes genomes: a test case for predicting lifestyles and emergence of pathogens.</title>
        <authorList>
            <person name="Haridas S."/>
            <person name="Albert R."/>
            <person name="Binder M."/>
            <person name="Bloem J."/>
            <person name="Labutti K."/>
            <person name="Salamov A."/>
            <person name="Andreopoulos B."/>
            <person name="Baker S."/>
            <person name="Barry K."/>
            <person name="Bills G."/>
            <person name="Bluhm B."/>
            <person name="Cannon C."/>
            <person name="Castanera R."/>
            <person name="Culley D."/>
            <person name="Daum C."/>
            <person name="Ezra D."/>
            <person name="Gonzalez J."/>
            <person name="Henrissat B."/>
            <person name="Kuo A."/>
            <person name="Liang C."/>
            <person name="Lipzen A."/>
            <person name="Lutzoni F."/>
            <person name="Magnuson J."/>
            <person name="Mondo S."/>
            <person name="Nolan M."/>
            <person name="Ohm R."/>
            <person name="Pangilinan J."/>
            <person name="Park H.-J."/>
            <person name="Ramirez L."/>
            <person name="Alfaro M."/>
            <person name="Sun H."/>
            <person name="Tritt A."/>
            <person name="Yoshinaga Y."/>
            <person name="Zwiers L.-H."/>
            <person name="Turgeon B."/>
            <person name="Goodwin S."/>
            <person name="Spatafora J."/>
            <person name="Crous P."/>
            <person name="Grigoriev I."/>
        </authorList>
    </citation>
    <scope>NUCLEOTIDE SEQUENCE</scope>
    <source>
        <strain evidence="3">CBS 113818</strain>
    </source>
</reference>
<dbReference type="InterPro" id="IPR050667">
    <property type="entry name" value="PPR-containing_protein"/>
</dbReference>
<organism evidence="3 4">
    <name type="scientific">Ophiobolus disseminans</name>
    <dbReference type="NCBI Taxonomy" id="1469910"/>
    <lineage>
        <taxon>Eukaryota</taxon>
        <taxon>Fungi</taxon>
        <taxon>Dikarya</taxon>
        <taxon>Ascomycota</taxon>
        <taxon>Pezizomycotina</taxon>
        <taxon>Dothideomycetes</taxon>
        <taxon>Pleosporomycetidae</taxon>
        <taxon>Pleosporales</taxon>
        <taxon>Pleosporineae</taxon>
        <taxon>Phaeosphaeriaceae</taxon>
        <taxon>Ophiobolus</taxon>
    </lineage>
</organism>
<evidence type="ECO:0000256" key="2">
    <source>
        <dbReference type="SAM" id="MobiDB-lite"/>
    </source>
</evidence>
<dbReference type="Proteomes" id="UP000799424">
    <property type="component" value="Unassembled WGS sequence"/>
</dbReference>
<feature type="compositionally biased region" description="Basic and acidic residues" evidence="2">
    <location>
        <begin position="84"/>
        <end position="95"/>
    </location>
</feature>
<evidence type="ECO:0000313" key="4">
    <source>
        <dbReference type="Proteomes" id="UP000799424"/>
    </source>
</evidence>
<gene>
    <name evidence="3" type="ORF">CC86DRAFT_365387</name>
</gene>
<proteinExistence type="predicted"/>
<evidence type="ECO:0000313" key="3">
    <source>
        <dbReference type="EMBL" id="KAF2833509.1"/>
    </source>
</evidence>
<dbReference type="AlphaFoldDB" id="A0A6A7ALH1"/>
<accession>A0A6A7ALH1</accession>
<keyword evidence="1" id="KW-0677">Repeat</keyword>
<dbReference type="PANTHER" id="PTHR47939:SF13">
    <property type="entry name" value="OS03G0201400 PROTEIN"/>
    <property type="match status" value="1"/>
</dbReference>
<name>A0A6A7ALH1_9PLEO</name>
<dbReference type="Gene3D" id="1.25.40.10">
    <property type="entry name" value="Tetratricopeptide repeat domain"/>
    <property type="match status" value="1"/>
</dbReference>
<evidence type="ECO:0000256" key="1">
    <source>
        <dbReference type="ARBA" id="ARBA00022737"/>
    </source>
</evidence>